<comment type="caution">
    <text evidence="3">The sequence shown here is derived from an EMBL/GenBank/DDBJ whole genome shotgun (WGS) entry which is preliminary data.</text>
</comment>
<protein>
    <recommendedName>
        <fullName evidence="2">DUF4350 domain-containing protein</fullName>
    </recommendedName>
</protein>
<dbReference type="Pfam" id="PF14258">
    <property type="entry name" value="DUF4350"/>
    <property type="match status" value="1"/>
</dbReference>
<keyword evidence="4" id="KW-1185">Reference proteome</keyword>
<name>A0A839N441_9MICO</name>
<evidence type="ECO:0000256" key="1">
    <source>
        <dbReference type="SAM" id="MobiDB-lite"/>
    </source>
</evidence>
<dbReference type="RefSeq" id="WP_183320678.1">
    <property type="nucleotide sequence ID" value="NZ_JACHVQ010000001.1"/>
</dbReference>
<dbReference type="AlphaFoldDB" id="A0A839N441"/>
<evidence type="ECO:0000259" key="2">
    <source>
        <dbReference type="Pfam" id="PF14258"/>
    </source>
</evidence>
<dbReference type="InterPro" id="IPR025646">
    <property type="entry name" value="DUF4350"/>
</dbReference>
<accession>A0A839N441</accession>
<dbReference type="EMBL" id="JACHVQ010000001">
    <property type="protein sequence ID" value="MBB2892530.1"/>
    <property type="molecule type" value="Genomic_DNA"/>
</dbReference>
<sequence length="368" mass="39346">MITRGRLTVALIVAALLAILVGAVLLSPRTSDEPLDPASAKSDGTRAVAQVLGQHGVDVTIVRRVTGLRDADVRGATVVLTRPQLLSKASLAATMAAAEQARRLVIVDADPTTVQALRLPVTDIEPLEDTPDSACNIEWLTSLRLSYADIDYAVSAHGRTCFGEGGHGAVAVLPAQGRAPETVVLGSRAALTNKTVIDDDNAAIALRTLGSTDRLVWFAPTIATADNPAAQGPKWPTWFHPAVWLAAAVVLVVMVWRGRRFGHLVVEPLQVVVPADETTRSRGQLYRKARDTTRAASVLRLATRGRLARYLGLSPNGRPETLVARTAQAAGTDPRRTGELLYGADPPDEATMTALAQDLQQLERQVRR</sequence>
<evidence type="ECO:0000313" key="3">
    <source>
        <dbReference type="EMBL" id="MBB2892530.1"/>
    </source>
</evidence>
<gene>
    <name evidence="3" type="ORF">FHU39_002514</name>
</gene>
<feature type="domain" description="DUF4350" evidence="2">
    <location>
        <begin position="38"/>
        <end position="209"/>
    </location>
</feature>
<dbReference type="Proteomes" id="UP000559182">
    <property type="component" value="Unassembled WGS sequence"/>
</dbReference>
<reference evidence="3 4" key="1">
    <citation type="submission" date="2020-08" db="EMBL/GenBank/DDBJ databases">
        <title>Sequencing the genomes of 1000 actinobacteria strains.</title>
        <authorList>
            <person name="Klenk H.-P."/>
        </authorList>
    </citation>
    <scope>NUCLEOTIDE SEQUENCE [LARGE SCALE GENOMIC DNA]</scope>
    <source>
        <strain evidence="3 4">DSM 105369</strain>
    </source>
</reference>
<evidence type="ECO:0000313" key="4">
    <source>
        <dbReference type="Proteomes" id="UP000559182"/>
    </source>
</evidence>
<feature type="region of interest" description="Disordered" evidence="1">
    <location>
        <begin position="326"/>
        <end position="347"/>
    </location>
</feature>
<proteinExistence type="predicted"/>
<organism evidence="3 4">
    <name type="scientific">Flexivirga oryzae</name>
    <dbReference type="NCBI Taxonomy" id="1794944"/>
    <lineage>
        <taxon>Bacteria</taxon>
        <taxon>Bacillati</taxon>
        <taxon>Actinomycetota</taxon>
        <taxon>Actinomycetes</taxon>
        <taxon>Micrococcales</taxon>
        <taxon>Dermacoccaceae</taxon>
        <taxon>Flexivirga</taxon>
    </lineage>
</organism>